<evidence type="ECO:0000256" key="1">
    <source>
        <dbReference type="SAM" id="MobiDB-lite"/>
    </source>
</evidence>
<dbReference type="AlphaFoldDB" id="A0A0F9BRU3"/>
<feature type="region of interest" description="Disordered" evidence="1">
    <location>
        <begin position="23"/>
        <end position="55"/>
    </location>
</feature>
<gene>
    <name evidence="2" type="ORF">LCGC14_2413480</name>
</gene>
<name>A0A0F9BRU3_9ZZZZ</name>
<protein>
    <submittedName>
        <fullName evidence="2">Uncharacterized protein</fullName>
    </submittedName>
</protein>
<feature type="compositionally biased region" description="Basic and acidic residues" evidence="1">
    <location>
        <begin position="29"/>
        <end position="47"/>
    </location>
</feature>
<sequence>MTSKTNILAVALTGLLLATGAQAQNFTPKGDDPESKEQPMQGEDKPAMGDMEGMEGMEGMMPMMKMMTQMTQMMEACTELMQTMNDQMNAADPEADKG</sequence>
<evidence type="ECO:0000313" key="2">
    <source>
        <dbReference type="EMBL" id="KKL24619.1"/>
    </source>
</evidence>
<comment type="caution">
    <text evidence="2">The sequence shown here is derived from an EMBL/GenBank/DDBJ whole genome shotgun (WGS) entry which is preliminary data.</text>
</comment>
<dbReference type="EMBL" id="LAZR01036521">
    <property type="protein sequence ID" value="KKL24619.1"/>
    <property type="molecule type" value="Genomic_DNA"/>
</dbReference>
<accession>A0A0F9BRU3</accession>
<organism evidence="2">
    <name type="scientific">marine sediment metagenome</name>
    <dbReference type="NCBI Taxonomy" id="412755"/>
    <lineage>
        <taxon>unclassified sequences</taxon>
        <taxon>metagenomes</taxon>
        <taxon>ecological metagenomes</taxon>
    </lineage>
</organism>
<proteinExistence type="predicted"/>
<reference evidence="2" key="1">
    <citation type="journal article" date="2015" name="Nature">
        <title>Complex archaea that bridge the gap between prokaryotes and eukaryotes.</title>
        <authorList>
            <person name="Spang A."/>
            <person name="Saw J.H."/>
            <person name="Jorgensen S.L."/>
            <person name="Zaremba-Niedzwiedzka K."/>
            <person name="Martijn J."/>
            <person name="Lind A.E."/>
            <person name="van Eijk R."/>
            <person name="Schleper C."/>
            <person name="Guy L."/>
            <person name="Ettema T.J."/>
        </authorList>
    </citation>
    <scope>NUCLEOTIDE SEQUENCE</scope>
</reference>